<name>A0A9W8DT65_9FUNG</name>
<dbReference type="Gene3D" id="3.10.450.50">
    <property type="match status" value="1"/>
</dbReference>
<protein>
    <submittedName>
        <fullName evidence="9">Nuclear mRNA export, poly(A)+RNA binding protein</fullName>
    </submittedName>
</protein>
<dbReference type="PANTHER" id="PTHR10662">
    <property type="entry name" value="NUCLEAR RNA EXPORT FACTOR"/>
    <property type="match status" value="1"/>
</dbReference>
<dbReference type="InterPro" id="IPR040736">
    <property type="entry name" value="Mex67_RRM"/>
</dbReference>
<dbReference type="InterPro" id="IPR032675">
    <property type="entry name" value="LRR_dom_sf"/>
</dbReference>
<dbReference type="GO" id="GO:0005634">
    <property type="term" value="C:nucleus"/>
    <property type="evidence" value="ECO:0007669"/>
    <property type="project" value="UniProtKB-SubCell"/>
</dbReference>
<evidence type="ECO:0000256" key="4">
    <source>
        <dbReference type="ARBA" id="ARBA00022816"/>
    </source>
</evidence>
<evidence type="ECO:0000256" key="7">
    <source>
        <dbReference type="SAM" id="MobiDB-lite"/>
    </source>
</evidence>
<dbReference type="SUPFAM" id="SSF52058">
    <property type="entry name" value="L domain-like"/>
    <property type="match status" value="1"/>
</dbReference>
<dbReference type="Gene3D" id="3.80.10.10">
    <property type="entry name" value="Ribonuclease Inhibitor"/>
    <property type="match status" value="1"/>
</dbReference>
<feature type="region of interest" description="Disordered" evidence="7">
    <location>
        <begin position="162"/>
        <end position="185"/>
    </location>
</feature>
<dbReference type="InterPro" id="IPR000504">
    <property type="entry name" value="RRM_dom"/>
</dbReference>
<dbReference type="InterPro" id="IPR032710">
    <property type="entry name" value="NTF2-like_dom_sf"/>
</dbReference>
<dbReference type="Pfam" id="PF18444">
    <property type="entry name" value="RRM_9"/>
    <property type="match status" value="1"/>
</dbReference>
<gene>
    <name evidence="9" type="primary">MEX67</name>
    <name evidence="9" type="ORF">H4219_000253</name>
</gene>
<reference evidence="9" key="1">
    <citation type="submission" date="2022-07" db="EMBL/GenBank/DDBJ databases">
        <title>Phylogenomic reconstructions and comparative analyses of Kickxellomycotina fungi.</title>
        <authorList>
            <person name="Reynolds N.K."/>
            <person name="Stajich J.E."/>
            <person name="Barry K."/>
            <person name="Grigoriev I.V."/>
            <person name="Crous P."/>
            <person name="Smith M.E."/>
        </authorList>
    </citation>
    <scope>NUCLEOTIDE SEQUENCE</scope>
    <source>
        <strain evidence="9">NBRC 100468</strain>
    </source>
</reference>
<dbReference type="GO" id="GO:0016973">
    <property type="term" value="P:poly(A)+ mRNA export from nucleus"/>
    <property type="evidence" value="ECO:0007669"/>
    <property type="project" value="TreeGrafter"/>
</dbReference>
<keyword evidence="10" id="KW-1185">Reference proteome</keyword>
<dbReference type="InterPro" id="IPR002075">
    <property type="entry name" value="NTF2_dom"/>
</dbReference>
<accession>A0A9W8DT65</accession>
<comment type="subcellular location">
    <subcellularLocation>
        <location evidence="1">Nucleus</location>
    </subcellularLocation>
</comment>
<keyword evidence="5" id="KW-0539">Nucleus</keyword>
<evidence type="ECO:0000256" key="3">
    <source>
        <dbReference type="ARBA" id="ARBA00022448"/>
    </source>
</evidence>
<proteinExistence type="inferred from homology"/>
<evidence type="ECO:0000256" key="1">
    <source>
        <dbReference type="ARBA" id="ARBA00004123"/>
    </source>
</evidence>
<feature type="domain" description="RRM" evidence="8">
    <location>
        <begin position="91"/>
        <end position="163"/>
    </location>
</feature>
<dbReference type="Proteomes" id="UP001150538">
    <property type="component" value="Unassembled WGS sequence"/>
</dbReference>
<keyword evidence="6" id="KW-0694">RNA-binding</keyword>
<dbReference type="SUPFAM" id="SSF54427">
    <property type="entry name" value="NTF2-like"/>
    <property type="match status" value="1"/>
</dbReference>
<feature type="compositionally biased region" description="Basic residues" evidence="7">
    <location>
        <begin position="63"/>
        <end position="74"/>
    </location>
</feature>
<dbReference type="GO" id="GO:0003723">
    <property type="term" value="F:RNA binding"/>
    <property type="evidence" value="ECO:0007669"/>
    <property type="project" value="UniProtKB-UniRule"/>
</dbReference>
<dbReference type="PROSITE" id="PS50102">
    <property type="entry name" value="RRM"/>
    <property type="match status" value="1"/>
</dbReference>
<feature type="region of interest" description="Disordered" evidence="7">
    <location>
        <begin position="1"/>
        <end position="89"/>
    </location>
</feature>
<evidence type="ECO:0000256" key="5">
    <source>
        <dbReference type="ARBA" id="ARBA00023242"/>
    </source>
</evidence>
<dbReference type="Pfam" id="PF22602">
    <property type="entry name" value="NXF_NTF2"/>
    <property type="match status" value="1"/>
</dbReference>
<comment type="caution">
    <text evidence="9">The sequence shown here is derived from an EMBL/GenBank/DDBJ whole genome shotgun (WGS) entry which is preliminary data.</text>
</comment>
<comment type="similarity">
    <text evidence="2">Belongs to the NXF family.</text>
</comment>
<sequence length="495" mass="54392">MPPSKNKRGGRGKGRARSGAVVGSTTDARDTTVDAKEVTMEGISRTGVSIPARSGPYSGKINRPGRGRGSRRNRNTRDGSKHQSSSSNIPITLSVSGFSYANKDAFIGFVNVSTMGKVKILGISFDKNLAYVTVQNKSQADAMLRLDNNSFSGKKLSVRLPKKPITAAPTSSQKPKPSKKAGPDPMIKDTLVRFIKNNIDGQGTMLKLVNLENSQDLREVIAGPKTNETLSKLITAILTLASKMHPKVITIDLSDNNIQNTKTIGKIGELFPRIENISFKNNALSSISDFSCISTVRSESPLKYLKIIALDQNPVLDNCPDKRAYGKLPYHLKYVDRSREVAQPSRPDVMIVSCDESDIMLCQNFLKSYFERHDGNRNELLPFYHGDAVFSTVAIPNASSIGTNKDVRSDIFFSSAQISNKLLSMPPSKHDPASLDETQFKCFQIEPMSPATRTLLIQHDCKMLDSTTNQVFDARYTFIIGLIPNNSRQVLDGSL</sequence>
<evidence type="ECO:0000313" key="10">
    <source>
        <dbReference type="Proteomes" id="UP001150538"/>
    </source>
</evidence>
<keyword evidence="3" id="KW-0813">Transport</keyword>
<evidence type="ECO:0000259" key="8">
    <source>
        <dbReference type="PROSITE" id="PS50102"/>
    </source>
</evidence>
<evidence type="ECO:0000256" key="2">
    <source>
        <dbReference type="ARBA" id="ARBA00009285"/>
    </source>
</evidence>
<feature type="compositionally biased region" description="Basic and acidic residues" evidence="7">
    <location>
        <begin position="27"/>
        <end position="39"/>
    </location>
</feature>
<dbReference type="OrthoDB" id="25872at2759"/>
<organism evidence="9 10">
    <name type="scientific">Mycoemilia scoparia</name>
    <dbReference type="NCBI Taxonomy" id="417184"/>
    <lineage>
        <taxon>Eukaryota</taxon>
        <taxon>Fungi</taxon>
        <taxon>Fungi incertae sedis</taxon>
        <taxon>Zoopagomycota</taxon>
        <taxon>Kickxellomycotina</taxon>
        <taxon>Kickxellomycetes</taxon>
        <taxon>Kickxellales</taxon>
        <taxon>Kickxellaceae</taxon>
        <taxon>Mycoemilia</taxon>
    </lineage>
</organism>
<feature type="compositionally biased region" description="Basic residues" evidence="7">
    <location>
        <begin position="1"/>
        <end position="16"/>
    </location>
</feature>
<evidence type="ECO:0000313" key="9">
    <source>
        <dbReference type="EMBL" id="KAJ1921907.1"/>
    </source>
</evidence>
<dbReference type="EMBL" id="JANBPU010000002">
    <property type="protein sequence ID" value="KAJ1921907.1"/>
    <property type="molecule type" value="Genomic_DNA"/>
</dbReference>
<evidence type="ECO:0000256" key="6">
    <source>
        <dbReference type="PROSITE-ProRule" id="PRU00176"/>
    </source>
</evidence>
<dbReference type="InterPro" id="IPR030217">
    <property type="entry name" value="NXF_fam"/>
</dbReference>
<keyword evidence="4" id="KW-0509">mRNA transport</keyword>
<dbReference type="AlphaFoldDB" id="A0A9W8DT65"/>
<dbReference type="PANTHER" id="PTHR10662:SF22">
    <property type="entry name" value="NUCLEAR RNA EXPORT FACTOR 1"/>
    <property type="match status" value="1"/>
</dbReference>